<proteinExistence type="predicted"/>
<feature type="chain" id="PRO_5010229870" evidence="1">
    <location>
        <begin position="21"/>
        <end position="270"/>
    </location>
</feature>
<evidence type="ECO:0000313" key="2">
    <source>
        <dbReference type="EMBL" id="OIN59154.1"/>
    </source>
</evidence>
<dbReference type="AlphaFoldDB" id="A0A1S2VK72"/>
<dbReference type="Proteomes" id="UP000181790">
    <property type="component" value="Unassembled WGS sequence"/>
</dbReference>
<dbReference type="RefSeq" id="WP_071502837.1">
    <property type="nucleotide sequence ID" value="NZ_MORL01000004.1"/>
</dbReference>
<protein>
    <submittedName>
        <fullName evidence="2">XynC protein</fullName>
    </submittedName>
</protein>
<evidence type="ECO:0000313" key="3">
    <source>
        <dbReference type="Proteomes" id="UP000181790"/>
    </source>
</evidence>
<feature type="signal peptide" evidence="1">
    <location>
        <begin position="1"/>
        <end position="20"/>
    </location>
</feature>
<dbReference type="EMBL" id="MORL01000004">
    <property type="protein sequence ID" value="OIN59154.1"/>
    <property type="molecule type" value="Genomic_DNA"/>
</dbReference>
<dbReference type="GO" id="GO:0016747">
    <property type="term" value="F:acyltransferase activity, transferring groups other than amino-acyl groups"/>
    <property type="evidence" value="ECO:0007669"/>
    <property type="project" value="TreeGrafter"/>
</dbReference>
<dbReference type="InterPro" id="IPR029058">
    <property type="entry name" value="AB_hydrolase_fold"/>
</dbReference>
<organism evidence="2 3">
    <name type="scientific">Arsenicibacter rosenii</name>
    <dbReference type="NCBI Taxonomy" id="1750698"/>
    <lineage>
        <taxon>Bacteria</taxon>
        <taxon>Pseudomonadati</taxon>
        <taxon>Bacteroidota</taxon>
        <taxon>Cytophagia</taxon>
        <taxon>Cytophagales</taxon>
        <taxon>Spirosomataceae</taxon>
        <taxon>Arsenicibacter</taxon>
    </lineage>
</organism>
<reference evidence="2 3" key="1">
    <citation type="submission" date="2016-10" db="EMBL/GenBank/DDBJ databases">
        <title>Arsenicibacter rosenii gen. nov., sp. nov., an efficient arsenic-methylating bacterium isolated from an arsenic-contaminated paddy soil.</title>
        <authorList>
            <person name="Huang K."/>
        </authorList>
    </citation>
    <scope>NUCLEOTIDE SEQUENCE [LARGE SCALE GENOMIC DNA]</scope>
    <source>
        <strain evidence="2 3">SM-1</strain>
    </source>
</reference>
<dbReference type="PANTHER" id="PTHR48098">
    <property type="entry name" value="ENTEROCHELIN ESTERASE-RELATED"/>
    <property type="match status" value="1"/>
</dbReference>
<accession>A0A1S2VK72</accession>
<dbReference type="InterPro" id="IPR000801">
    <property type="entry name" value="Esterase-like"/>
</dbReference>
<sequence>MNRIFLTLSLLLFFVLTALAGRVDTIQVQSAAMNKSIPCVIISPDQYTLGTDRFPVVYLLHGYGGKYSDWIKQVPELALMADRYGVMIVCPSGANSWYIDSPLEPSLRYETFVGKELPGYIDSNYRTLADRDHRAITGLSMGGHGALYLAIRHRDTFGQAGSLSGGVDIRPFPNNWEIKKSLGEIGTNPENWERNTVINVADSLKNKDLRLFIDCGTGDFFFEVNRNLHKKLLERGIEHDYIERPGAHTWAYWRENVEYHLLFFRRGFKK</sequence>
<keyword evidence="1" id="KW-0732">Signal</keyword>
<keyword evidence="3" id="KW-1185">Reference proteome</keyword>
<evidence type="ECO:0000256" key="1">
    <source>
        <dbReference type="SAM" id="SignalP"/>
    </source>
</evidence>
<dbReference type="Pfam" id="PF00756">
    <property type="entry name" value="Esterase"/>
    <property type="match status" value="1"/>
</dbReference>
<dbReference type="InterPro" id="IPR050583">
    <property type="entry name" value="Mycobacterial_A85_antigen"/>
</dbReference>
<gene>
    <name evidence="2" type="ORF">BLX24_09140</name>
</gene>
<dbReference type="OrthoDB" id="9803578at2"/>
<comment type="caution">
    <text evidence="2">The sequence shown here is derived from an EMBL/GenBank/DDBJ whole genome shotgun (WGS) entry which is preliminary data.</text>
</comment>
<dbReference type="SUPFAM" id="SSF53474">
    <property type="entry name" value="alpha/beta-Hydrolases"/>
    <property type="match status" value="1"/>
</dbReference>
<dbReference type="PANTHER" id="PTHR48098:SF1">
    <property type="entry name" value="DIACYLGLYCEROL ACYLTRANSFERASE_MYCOLYLTRANSFERASE AG85A"/>
    <property type="match status" value="1"/>
</dbReference>
<name>A0A1S2VK72_9BACT</name>
<dbReference type="Gene3D" id="3.40.50.1820">
    <property type="entry name" value="alpha/beta hydrolase"/>
    <property type="match status" value="1"/>
</dbReference>